<name>A0A1T3CZZ4_9HYPO</name>
<dbReference type="SUPFAM" id="SSF48403">
    <property type="entry name" value="Ankyrin repeat"/>
    <property type="match status" value="2"/>
</dbReference>
<evidence type="ECO:0000313" key="4">
    <source>
        <dbReference type="Proteomes" id="UP000191004"/>
    </source>
</evidence>
<accession>A0A1T3CZZ4</accession>
<dbReference type="InterPro" id="IPR036770">
    <property type="entry name" value="Ankyrin_rpt-contain_sf"/>
</dbReference>
<evidence type="ECO:0000313" key="3">
    <source>
        <dbReference type="EMBL" id="OPB46641.1"/>
    </source>
</evidence>
<sequence length="578" mass="65933">MYTDDSDSSIDPYIWTYAQINEVKAYKQSKEAHVRQLIENGSPIPPIVLWGAVEFDRPEVVDLLLSAGVDPNRRHAKAEEVMSLGEHDWLDRYPDRTCENDRDTKTPLGLAAEAPSYEGGKEKAYRMVQSLLRHGADPYAVFADQLYEPIDPELEVRLLFPGQEISQPQDLMAVELHRVQRAEKMLVEDSDMDMPWKDFGLRTVIHSILEQSGYFQAFLESPDFMRNLKLEHRDPQGRTLFLSACRSSRGADALLDKPQRWNSSDDVKLDRMGEHLVTFPPDVYSEPSSEEALPRTAIQALLKLGADPLATDNQGKHALHQLLDAPSWGFQESPVNHQTLRYLTDRFPSLTNQPDHNGLTPIHSSIRRMWSYDLNYSYEGFYPLEDTVLDLINAGADVHALDAQGNTVIHYLADSFLDAFKRGESRRQLFYTLLDKYQCASYINLANNMGLTPIQLVLSYTPRKSEDHRMQWVKLWNESPEMQMQSVDEELFGKFDGLGVDWTVRDKFGRTLLHGVVRTDSLGDRALWRCKYLVQKGIDPLACDFEGKTARDLVPDDQDLRISKFLEEAEQAAAHGKA</sequence>
<comment type="caution">
    <text evidence="3">The sequence shown here is derived from an EMBL/GenBank/DDBJ whole genome shotgun (WGS) entry which is preliminary data.</text>
</comment>
<keyword evidence="4" id="KW-1185">Reference proteome</keyword>
<dbReference type="PANTHER" id="PTHR24134:SF9">
    <property type="entry name" value="ANKYRIN REPEAT AND SOCS BOX PROTEIN 8"/>
    <property type="match status" value="1"/>
</dbReference>
<keyword evidence="2" id="KW-0040">ANK repeat</keyword>
<dbReference type="Proteomes" id="UP000191004">
    <property type="component" value="Unassembled WGS sequence"/>
</dbReference>
<organism evidence="3 4">
    <name type="scientific">Trichoderma guizhouense</name>
    <dbReference type="NCBI Taxonomy" id="1491466"/>
    <lineage>
        <taxon>Eukaryota</taxon>
        <taxon>Fungi</taxon>
        <taxon>Dikarya</taxon>
        <taxon>Ascomycota</taxon>
        <taxon>Pezizomycotina</taxon>
        <taxon>Sordariomycetes</taxon>
        <taxon>Hypocreomycetidae</taxon>
        <taxon>Hypocreales</taxon>
        <taxon>Hypocreaceae</taxon>
        <taxon>Trichoderma</taxon>
    </lineage>
</organism>
<keyword evidence="1" id="KW-0677">Repeat</keyword>
<reference evidence="3 4" key="1">
    <citation type="submission" date="2016-04" db="EMBL/GenBank/DDBJ databases">
        <title>Multiple horizontal gene transfer events from other fungi enriched the ability of the initially mycotrophic fungus Trichoderma (Ascomycota) to feed on dead plant biomass.</title>
        <authorList>
            <person name="Atanasova L."/>
            <person name="Chenthamara K."/>
            <person name="Zhang J."/>
            <person name="Grujic M."/>
            <person name="Henrissat B."/>
            <person name="Kuo A."/>
            <person name="Aertz A."/>
            <person name="Salamov A."/>
            <person name="Lipzen A."/>
            <person name="Labutti K."/>
            <person name="Barry K."/>
            <person name="Miao Y."/>
            <person name="Rahimi M.J."/>
            <person name="Shen Q."/>
            <person name="Grigoriev I.V."/>
            <person name="Kubicek C.P."/>
            <person name="Druzhinina I.S."/>
        </authorList>
    </citation>
    <scope>NUCLEOTIDE SEQUENCE [LARGE SCALE GENOMIC DNA]</scope>
    <source>
        <strain evidence="3 4">NJAU 4742</strain>
    </source>
</reference>
<dbReference type="SMART" id="SM00248">
    <property type="entry name" value="ANK"/>
    <property type="match status" value="5"/>
</dbReference>
<dbReference type="EMBL" id="LVVK01000002">
    <property type="protein sequence ID" value="OPB46641.1"/>
    <property type="molecule type" value="Genomic_DNA"/>
</dbReference>
<evidence type="ECO:0000256" key="1">
    <source>
        <dbReference type="ARBA" id="ARBA00022737"/>
    </source>
</evidence>
<dbReference type="OrthoDB" id="21416at2759"/>
<evidence type="ECO:0000256" key="2">
    <source>
        <dbReference type="ARBA" id="ARBA00023043"/>
    </source>
</evidence>
<gene>
    <name evidence="3" type="ORF">A0O28_0067650</name>
</gene>
<proteinExistence type="predicted"/>
<dbReference type="InterPro" id="IPR002110">
    <property type="entry name" value="Ankyrin_rpt"/>
</dbReference>
<dbReference type="PANTHER" id="PTHR24134">
    <property type="entry name" value="ANKYRIN REPEAT-CONTAINING PROTEIN DDB_G0279043"/>
    <property type="match status" value="1"/>
</dbReference>
<dbReference type="AlphaFoldDB" id="A0A1T3CZZ4"/>
<protein>
    <submittedName>
        <fullName evidence="3">Uncharacterized protein</fullName>
    </submittedName>
</protein>
<dbReference type="Gene3D" id="1.25.40.20">
    <property type="entry name" value="Ankyrin repeat-containing domain"/>
    <property type="match status" value="3"/>
</dbReference>